<comment type="similarity">
    <text evidence="1">Belongs to the ATP-dependent AMP-binding enzyme family.</text>
</comment>
<dbReference type="Gene3D" id="3.40.50.12780">
    <property type="entry name" value="N-terminal domain of ligase-like"/>
    <property type="match status" value="2"/>
</dbReference>
<evidence type="ECO:0000256" key="1">
    <source>
        <dbReference type="ARBA" id="ARBA00006432"/>
    </source>
</evidence>
<evidence type="ECO:0000256" key="7">
    <source>
        <dbReference type="SAM" id="MobiDB-lite"/>
    </source>
</evidence>
<accession>A0AAN9G7G0</accession>
<dbReference type="InterPro" id="IPR045851">
    <property type="entry name" value="AMP-bd_C_sf"/>
</dbReference>
<comment type="catalytic activity">
    <reaction evidence="5">
        <text>octanoate + ATP + CoA = octanoyl-CoA + AMP + diphosphate</text>
        <dbReference type="Rhea" id="RHEA:33631"/>
        <dbReference type="ChEBI" id="CHEBI:25646"/>
        <dbReference type="ChEBI" id="CHEBI:30616"/>
        <dbReference type="ChEBI" id="CHEBI:33019"/>
        <dbReference type="ChEBI" id="CHEBI:57287"/>
        <dbReference type="ChEBI" id="CHEBI:57386"/>
        <dbReference type="ChEBI" id="CHEBI:456215"/>
    </reaction>
</comment>
<dbReference type="Proteomes" id="UP001374579">
    <property type="component" value="Unassembled WGS sequence"/>
</dbReference>
<feature type="region of interest" description="Disordered" evidence="7">
    <location>
        <begin position="233"/>
        <end position="322"/>
    </location>
</feature>
<dbReference type="GO" id="GO:0006631">
    <property type="term" value="P:fatty acid metabolic process"/>
    <property type="evidence" value="ECO:0007669"/>
    <property type="project" value="TreeGrafter"/>
</dbReference>
<dbReference type="InterPro" id="IPR042099">
    <property type="entry name" value="ANL_N_sf"/>
</dbReference>
<feature type="compositionally biased region" description="Acidic residues" evidence="7">
    <location>
        <begin position="271"/>
        <end position="280"/>
    </location>
</feature>
<keyword evidence="2" id="KW-0436">Ligase</keyword>
<feature type="domain" description="AMP-dependent synthetase/ligase" evidence="8">
    <location>
        <begin position="354"/>
        <end position="505"/>
    </location>
</feature>
<keyword evidence="11" id="KW-1185">Reference proteome</keyword>
<dbReference type="InterPro" id="IPR025110">
    <property type="entry name" value="AMP-bd_C"/>
</dbReference>
<reference evidence="10 11" key="1">
    <citation type="submission" date="2024-02" db="EMBL/GenBank/DDBJ databases">
        <title>Chromosome-scale genome assembly of the rough periwinkle Littorina saxatilis.</title>
        <authorList>
            <person name="De Jode A."/>
            <person name="Faria R."/>
            <person name="Formenti G."/>
            <person name="Sims Y."/>
            <person name="Smith T.P."/>
            <person name="Tracey A."/>
            <person name="Wood J.M.D."/>
            <person name="Zagrodzka Z.B."/>
            <person name="Johannesson K."/>
            <person name="Butlin R.K."/>
            <person name="Leder E.H."/>
        </authorList>
    </citation>
    <scope>NUCLEOTIDE SEQUENCE [LARGE SCALE GENOMIC DNA]</scope>
    <source>
        <strain evidence="10">Snail1</strain>
        <tissue evidence="10">Muscle</tissue>
    </source>
</reference>
<comment type="catalytic activity">
    <reaction evidence="6">
        <text>a medium-chain fatty acid + ATP + CoA = a medium-chain fatty acyl-CoA + AMP + diphosphate</text>
        <dbReference type="Rhea" id="RHEA:48340"/>
        <dbReference type="ChEBI" id="CHEBI:30616"/>
        <dbReference type="ChEBI" id="CHEBI:33019"/>
        <dbReference type="ChEBI" id="CHEBI:57287"/>
        <dbReference type="ChEBI" id="CHEBI:59558"/>
        <dbReference type="ChEBI" id="CHEBI:90546"/>
        <dbReference type="ChEBI" id="CHEBI:456215"/>
        <dbReference type="EC" id="6.2.1.2"/>
    </reaction>
</comment>
<dbReference type="CDD" id="cd04433">
    <property type="entry name" value="AFD_class_I"/>
    <property type="match status" value="1"/>
</dbReference>
<dbReference type="GO" id="GO:0031956">
    <property type="term" value="F:medium-chain fatty acid-CoA ligase activity"/>
    <property type="evidence" value="ECO:0007669"/>
    <property type="project" value="UniProtKB-EC"/>
</dbReference>
<evidence type="ECO:0000313" key="10">
    <source>
        <dbReference type="EMBL" id="KAK7098343.1"/>
    </source>
</evidence>
<comment type="function">
    <text evidence="3">Acyl-CoA synthases catalyze the initial reaction in fatty acid metabolism, by forming a thioester with CoA. Has some preference toward medium-chain substrates. Plays a role in adipocyte differentiation.</text>
</comment>
<dbReference type="Gene3D" id="3.30.300.30">
    <property type="match status" value="1"/>
</dbReference>
<evidence type="ECO:0000256" key="4">
    <source>
        <dbReference type="ARBA" id="ARBA00039638"/>
    </source>
</evidence>
<feature type="compositionally biased region" description="Basic and acidic residues" evidence="7">
    <location>
        <begin position="295"/>
        <end position="322"/>
    </location>
</feature>
<organism evidence="10 11">
    <name type="scientific">Littorina saxatilis</name>
    <dbReference type="NCBI Taxonomy" id="31220"/>
    <lineage>
        <taxon>Eukaryota</taxon>
        <taxon>Metazoa</taxon>
        <taxon>Spiralia</taxon>
        <taxon>Lophotrochozoa</taxon>
        <taxon>Mollusca</taxon>
        <taxon>Gastropoda</taxon>
        <taxon>Caenogastropoda</taxon>
        <taxon>Littorinimorpha</taxon>
        <taxon>Littorinoidea</taxon>
        <taxon>Littorinidae</taxon>
        <taxon>Littorina</taxon>
    </lineage>
</organism>
<evidence type="ECO:0000259" key="9">
    <source>
        <dbReference type="Pfam" id="PF13193"/>
    </source>
</evidence>
<dbReference type="PANTHER" id="PTHR43201">
    <property type="entry name" value="ACYL-COA SYNTHETASE"/>
    <property type="match status" value="1"/>
</dbReference>
<evidence type="ECO:0000256" key="5">
    <source>
        <dbReference type="ARBA" id="ARBA00047319"/>
    </source>
</evidence>
<evidence type="ECO:0000256" key="2">
    <source>
        <dbReference type="ARBA" id="ARBA00022598"/>
    </source>
</evidence>
<dbReference type="Pfam" id="PF13193">
    <property type="entry name" value="AMP-binding_C"/>
    <property type="match status" value="1"/>
</dbReference>
<evidence type="ECO:0000259" key="8">
    <source>
        <dbReference type="Pfam" id="PF00501"/>
    </source>
</evidence>
<sequence length="660" mass="73554">MDKTQVTIPEVLHHWATHEPDTAAFIFVDSDMRRRVLSRSDVYRFASRFAAILRRNDVKSGDIICNTLPNSPERVVTDLGIIIAGAAAMNGQIFLADGEDFIGSLRDSECKAVILDPLERRGAAFVLSKLENKQTSDGRVHFPELPALRTLLVYCLESRGGQPSFLDTLEDEQETFVADVSPDDLAYVMSTSGSTGFSKLLPHTHARVCNFARNFAAACGIPRKRVFAETTTTGLPLGDDRKNGIRLAADTNSVAKERNGDDDDIQRKDQDDADADDDYFPNDSISRQGGETEDEKNTSDPSVERQAKDKNSSEKHQAKDTNRNQDTLYANYVYFNNSRLGWSGGFPAEFLWYGATRVLLDLSRGPPEDPVAFSVALAMREGCHYAFLLPFHLQQWLSREELWRSSDFRFKVIGLAGQPVHKSLLQHPALTSLCQSVNVFYGSTDLGDLTCNFAVDPDAYEDGNNGKPFPGVELKIVDEELREIPQGRELGEVLVRSDMSFTYYLSNEDATKKTILPDGWCRSGDVGYISEEGDLFVICRSNFAIMRGAYVVYPGWLENRIKHHPAVREVFVVPVPDPALHQELCACVVTHPEAEVTVEDLRAFCEALFLTERNDHMTPVPRYFLFFSDFPTTATGKPCRRSTAATAVSRLLQSGATPTD</sequence>
<evidence type="ECO:0000313" key="11">
    <source>
        <dbReference type="Proteomes" id="UP001374579"/>
    </source>
</evidence>
<evidence type="ECO:0000256" key="6">
    <source>
        <dbReference type="ARBA" id="ARBA00048277"/>
    </source>
</evidence>
<name>A0AAN9G7G0_9CAEN</name>
<dbReference type="InterPro" id="IPR000873">
    <property type="entry name" value="AMP-dep_synth/lig_dom"/>
</dbReference>
<dbReference type="SUPFAM" id="SSF56801">
    <property type="entry name" value="Acetyl-CoA synthetase-like"/>
    <property type="match status" value="2"/>
</dbReference>
<dbReference type="Pfam" id="PF00501">
    <property type="entry name" value="AMP-binding"/>
    <property type="match status" value="2"/>
</dbReference>
<feature type="domain" description="AMP-binding enzyme C-terminal" evidence="9">
    <location>
        <begin position="557"/>
        <end position="637"/>
    </location>
</feature>
<feature type="domain" description="AMP-dependent synthetase/ligase" evidence="8">
    <location>
        <begin position="13"/>
        <end position="216"/>
    </location>
</feature>
<comment type="caution">
    <text evidence="10">The sequence shown here is derived from an EMBL/GenBank/DDBJ whole genome shotgun (WGS) entry which is preliminary data.</text>
</comment>
<dbReference type="EMBL" id="JBAMIC010000012">
    <property type="protein sequence ID" value="KAK7098343.1"/>
    <property type="molecule type" value="Genomic_DNA"/>
</dbReference>
<proteinExistence type="inferred from homology"/>
<protein>
    <recommendedName>
        <fullName evidence="4">Medium-chain acyl-CoA ligase ACSF2, mitochondrial</fullName>
    </recommendedName>
</protein>
<dbReference type="AlphaFoldDB" id="A0AAN9G7G0"/>
<feature type="compositionally biased region" description="Basic and acidic residues" evidence="7">
    <location>
        <begin position="255"/>
        <end position="270"/>
    </location>
</feature>
<gene>
    <name evidence="10" type="ORF">V1264_002666</name>
</gene>
<dbReference type="PANTHER" id="PTHR43201:SF5">
    <property type="entry name" value="MEDIUM-CHAIN ACYL-COA LIGASE ACSF2, MITOCHONDRIAL"/>
    <property type="match status" value="1"/>
</dbReference>
<evidence type="ECO:0000256" key="3">
    <source>
        <dbReference type="ARBA" id="ARBA00037247"/>
    </source>
</evidence>